<dbReference type="AlphaFoldDB" id="A0A0F9BD56"/>
<comment type="caution">
    <text evidence="2">The sequence shown here is derived from an EMBL/GenBank/DDBJ whole genome shotgun (WGS) entry which is preliminary data.</text>
</comment>
<accession>A0A0F9BD56</accession>
<protein>
    <recommendedName>
        <fullName evidence="1">DUF7694 domain-containing protein</fullName>
    </recommendedName>
</protein>
<name>A0A0F9BD56_9ZZZZ</name>
<reference evidence="2" key="1">
    <citation type="journal article" date="2015" name="Nature">
        <title>Complex archaea that bridge the gap between prokaryotes and eukaryotes.</title>
        <authorList>
            <person name="Spang A."/>
            <person name="Saw J.H."/>
            <person name="Jorgensen S.L."/>
            <person name="Zaremba-Niedzwiedzka K."/>
            <person name="Martijn J."/>
            <person name="Lind A.E."/>
            <person name="van Eijk R."/>
            <person name="Schleper C."/>
            <person name="Guy L."/>
            <person name="Ettema T.J."/>
        </authorList>
    </citation>
    <scope>NUCLEOTIDE SEQUENCE</scope>
</reference>
<sequence>MIRIPREMEIYRRAHPLAPNDRGNHQNGAFVIPSRSLMIIVSSGEGWDHVSVSLKERCPTWDEMEWVRRKFFEDDDTVIEIHPPLNDYVNRCETCLHMWRPWNYEIPLPPKDHIA</sequence>
<organism evidence="2">
    <name type="scientific">marine sediment metagenome</name>
    <dbReference type="NCBI Taxonomy" id="412755"/>
    <lineage>
        <taxon>unclassified sequences</taxon>
        <taxon>metagenomes</taxon>
        <taxon>ecological metagenomes</taxon>
    </lineage>
</organism>
<gene>
    <name evidence="2" type="ORF">LCGC14_2461440</name>
</gene>
<dbReference type="InterPro" id="IPR056111">
    <property type="entry name" value="DUF7694"/>
</dbReference>
<feature type="domain" description="DUF7694" evidence="1">
    <location>
        <begin position="39"/>
        <end position="101"/>
    </location>
</feature>
<proteinExistence type="predicted"/>
<evidence type="ECO:0000313" key="2">
    <source>
        <dbReference type="EMBL" id="KKL19839.1"/>
    </source>
</evidence>
<dbReference type="EMBL" id="LAZR01038332">
    <property type="protein sequence ID" value="KKL19839.1"/>
    <property type="molecule type" value="Genomic_DNA"/>
</dbReference>
<dbReference type="Pfam" id="PF24746">
    <property type="entry name" value="DUF7694"/>
    <property type="match status" value="1"/>
</dbReference>
<evidence type="ECO:0000259" key="1">
    <source>
        <dbReference type="Pfam" id="PF24746"/>
    </source>
</evidence>